<feature type="transmembrane region" description="Helical" evidence="1">
    <location>
        <begin position="632"/>
        <end position="657"/>
    </location>
</feature>
<dbReference type="InterPro" id="IPR052728">
    <property type="entry name" value="O2_lipid_transport_reg"/>
</dbReference>
<evidence type="ECO:0000313" key="6">
    <source>
        <dbReference type="Proteomes" id="UP001153292"/>
    </source>
</evidence>
<keyword evidence="2" id="KW-0732">Signal</keyword>
<feature type="transmembrane region" description="Helical" evidence="1">
    <location>
        <begin position="472"/>
        <end position="493"/>
    </location>
</feature>
<proteinExistence type="predicted"/>
<evidence type="ECO:0000256" key="1">
    <source>
        <dbReference type="SAM" id="Phobius"/>
    </source>
</evidence>
<dbReference type="Proteomes" id="UP001153292">
    <property type="component" value="Chromosome 7"/>
</dbReference>
<feature type="transmembrane region" description="Helical" evidence="1">
    <location>
        <begin position="333"/>
        <end position="360"/>
    </location>
</feature>
<feature type="transmembrane region" description="Helical" evidence="1">
    <location>
        <begin position="381"/>
        <end position="399"/>
    </location>
</feature>
<gene>
    <name evidence="5" type="ORF">CHILSU_LOCUS10228</name>
</gene>
<feature type="domain" description="Nose resistant-to-fluoxetine protein N-terminal" evidence="4">
    <location>
        <begin position="64"/>
        <end position="205"/>
    </location>
</feature>
<feature type="signal peptide" evidence="2">
    <location>
        <begin position="1"/>
        <end position="22"/>
    </location>
</feature>
<organism evidence="5 6">
    <name type="scientific">Chilo suppressalis</name>
    <name type="common">Asiatic rice borer moth</name>
    <dbReference type="NCBI Taxonomy" id="168631"/>
    <lineage>
        <taxon>Eukaryota</taxon>
        <taxon>Metazoa</taxon>
        <taxon>Ecdysozoa</taxon>
        <taxon>Arthropoda</taxon>
        <taxon>Hexapoda</taxon>
        <taxon>Insecta</taxon>
        <taxon>Pterygota</taxon>
        <taxon>Neoptera</taxon>
        <taxon>Endopterygota</taxon>
        <taxon>Lepidoptera</taxon>
        <taxon>Glossata</taxon>
        <taxon>Ditrysia</taxon>
        <taxon>Pyraloidea</taxon>
        <taxon>Crambidae</taxon>
        <taxon>Crambinae</taxon>
        <taxon>Chilo</taxon>
    </lineage>
</organism>
<evidence type="ECO:0000259" key="3">
    <source>
        <dbReference type="Pfam" id="PF01757"/>
    </source>
</evidence>
<reference evidence="5" key="1">
    <citation type="submission" date="2021-12" db="EMBL/GenBank/DDBJ databases">
        <authorList>
            <person name="King R."/>
        </authorList>
    </citation>
    <scope>NUCLEOTIDE SEQUENCE</scope>
</reference>
<evidence type="ECO:0000256" key="2">
    <source>
        <dbReference type="SAM" id="SignalP"/>
    </source>
</evidence>
<dbReference type="InterPro" id="IPR006621">
    <property type="entry name" value="Nose-resist-to-fluoxetine_N"/>
</dbReference>
<evidence type="ECO:0000313" key="5">
    <source>
        <dbReference type="EMBL" id="CAH0692733.1"/>
    </source>
</evidence>
<protein>
    <recommendedName>
        <fullName evidence="7">Nose resistant-to-fluoxetine protein N-terminal domain-containing protein</fullName>
    </recommendedName>
</protein>
<dbReference type="PANTHER" id="PTHR11161">
    <property type="entry name" value="O-ACYLTRANSFERASE"/>
    <property type="match status" value="1"/>
</dbReference>
<dbReference type="Pfam" id="PF20146">
    <property type="entry name" value="NRF"/>
    <property type="match status" value="1"/>
</dbReference>
<evidence type="ECO:0008006" key="7">
    <source>
        <dbReference type="Google" id="ProtNLM"/>
    </source>
</evidence>
<sequence>MILLSKLVFQFIMMTIVHICVSANINNQNSALDHGLYEKVLDTQECIRQLDYITNNENFGLKGQFIDAGIRTPRGILLNNYRDMGNYFQCLDIKEVNQNMLVEGKYCVIEVPFPRNINIAEFEVIGLGFPWNNHHWVKDSNTRTNNKQTYQPLQQYELENANLEKLLVNGKLQSGETRKVKQNYIQFELAICIPKVCSTQQALSILANNTAAVSDIREVFCRLPNDKPWVVVDYIAIAIFSTIGLLTIFSTCYDVRHSIILQNDSKKANKLYKTFSVFTNTRKFLTFRSDANALNCVEGVRALAMLWVILIHTFSLQFSFVPANPIDVHEFTYSFLSLFMTSGNITVDTFFMLTGLLLVYSQTSKMSRPFLKNLHVFYLSRLLRMFPVLATGILLQASFQNHITDGPNWGVVAKSTDDCRQYWWTTLLYVHNLVSYGYLCLGHTWYLAVDMQLYVLSPIILVWVLGGTKKSALGALICSLLAVLASSTIYNFLMEFQTSTYALSRSPEDREFYTQYYYIHTFPRASPFFVGMIFGYLLHLCRGRKIRLSRILVIFYWLLATVTSLTIIVSTYFIIQPDWDNQNVDSLRNSFMRPAWAACVAWLIFACVHGYGGPINWFLSLTIFKFLGRLSYAMYIFHLPIIYIINATALAPIYFSIEFSMHMLIVVTTITTLVSFLVTVFIDIPFSIIFQMLLKGAKFGETALNKGSVTTDIGGIPQRIDNGLRP</sequence>
<keyword evidence="1" id="KW-0812">Transmembrane</keyword>
<feature type="transmembrane region" description="Helical" evidence="1">
    <location>
        <begin position="595"/>
        <end position="620"/>
    </location>
</feature>
<keyword evidence="1" id="KW-1133">Transmembrane helix</keyword>
<feature type="transmembrane region" description="Helical" evidence="1">
    <location>
        <begin position="551"/>
        <end position="575"/>
    </location>
</feature>
<keyword evidence="1" id="KW-0472">Membrane</keyword>
<dbReference type="EMBL" id="OU963900">
    <property type="protein sequence ID" value="CAH0692733.1"/>
    <property type="molecule type" value="Genomic_DNA"/>
</dbReference>
<name>A0ABN8EG66_CHISP</name>
<feature type="transmembrane region" description="Helical" evidence="1">
    <location>
        <begin position="663"/>
        <end position="690"/>
    </location>
</feature>
<dbReference type="PANTHER" id="PTHR11161:SF0">
    <property type="entry name" value="O-ACYLTRANSFERASE LIKE PROTEIN"/>
    <property type="match status" value="1"/>
</dbReference>
<evidence type="ECO:0000259" key="4">
    <source>
        <dbReference type="Pfam" id="PF20146"/>
    </source>
</evidence>
<dbReference type="InterPro" id="IPR002656">
    <property type="entry name" value="Acyl_transf_3_dom"/>
</dbReference>
<keyword evidence="6" id="KW-1185">Reference proteome</keyword>
<dbReference type="Pfam" id="PF01757">
    <property type="entry name" value="Acyl_transf_3"/>
    <property type="match status" value="1"/>
</dbReference>
<accession>A0ABN8EG66</accession>
<feature type="transmembrane region" description="Helical" evidence="1">
    <location>
        <begin position="445"/>
        <end position="465"/>
    </location>
</feature>
<feature type="transmembrane region" description="Helical" evidence="1">
    <location>
        <begin position="517"/>
        <end position="539"/>
    </location>
</feature>
<feature type="transmembrane region" description="Helical" evidence="1">
    <location>
        <begin position="229"/>
        <end position="249"/>
    </location>
</feature>
<feature type="transmembrane region" description="Helical" evidence="1">
    <location>
        <begin position="302"/>
        <end position="321"/>
    </location>
</feature>
<feature type="domain" description="Acyltransferase 3" evidence="3">
    <location>
        <begin position="296"/>
        <end position="679"/>
    </location>
</feature>
<feature type="chain" id="PRO_5045477518" description="Nose resistant-to-fluoxetine protein N-terminal domain-containing protein" evidence="2">
    <location>
        <begin position="23"/>
        <end position="726"/>
    </location>
</feature>